<evidence type="ECO:0000256" key="3">
    <source>
        <dbReference type="SAM" id="MobiDB-lite"/>
    </source>
</evidence>
<dbReference type="PANTHER" id="PTHR46093">
    <property type="entry name" value="ACYL-COA-BINDING DOMAIN-CONTAINING PROTEIN 5"/>
    <property type="match status" value="1"/>
</dbReference>
<evidence type="ECO:0000313" key="5">
    <source>
        <dbReference type="EMBL" id="KAL1841604.1"/>
    </source>
</evidence>
<evidence type="ECO:0000256" key="2">
    <source>
        <dbReference type="ARBA" id="ARBA00022737"/>
    </source>
</evidence>
<keyword evidence="2" id="KW-0677">Repeat</keyword>
<dbReference type="InterPro" id="IPR015915">
    <property type="entry name" value="Kelch-typ_b-propeller"/>
</dbReference>
<dbReference type="Gene3D" id="2.120.10.80">
    <property type="entry name" value="Kelch-type beta propeller"/>
    <property type="match status" value="1"/>
</dbReference>
<accession>A0ABR3VIB2</accession>
<evidence type="ECO:0000256" key="4">
    <source>
        <dbReference type="SAM" id="Phobius"/>
    </source>
</evidence>
<reference evidence="5 6" key="1">
    <citation type="journal article" date="2024" name="Commun. Biol.">
        <title>Comparative genomic analysis of thermophilic fungi reveals convergent evolutionary adaptations and gene losses.</title>
        <authorList>
            <person name="Steindorff A.S."/>
            <person name="Aguilar-Pontes M.V."/>
            <person name="Robinson A.J."/>
            <person name="Andreopoulos B."/>
            <person name="LaButti K."/>
            <person name="Kuo A."/>
            <person name="Mondo S."/>
            <person name="Riley R."/>
            <person name="Otillar R."/>
            <person name="Haridas S."/>
            <person name="Lipzen A."/>
            <person name="Grimwood J."/>
            <person name="Schmutz J."/>
            <person name="Clum A."/>
            <person name="Reid I.D."/>
            <person name="Moisan M.C."/>
            <person name="Butler G."/>
            <person name="Nguyen T.T.M."/>
            <person name="Dewar K."/>
            <person name="Conant G."/>
            <person name="Drula E."/>
            <person name="Henrissat B."/>
            <person name="Hansel C."/>
            <person name="Singer S."/>
            <person name="Hutchinson M.I."/>
            <person name="de Vries R.P."/>
            <person name="Natvig D.O."/>
            <person name="Powell A.J."/>
            <person name="Tsang A."/>
            <person name="Grigoriev I.V."/>
        </authorList>
    </citation>
    <scope>NUCLEOTIDE SEQUENCE [LARGE SCALE GENOMIC DNA]</scope>
    <source>
        <strain evidence="5 6">ATCC 24622</strain>
    </source>
</reference>
<keyword evidence="1" id="KW-0880">Kelch repeat</keyword>
<feature type="transmembrane region" description="Helical" evidence="4">
    <location>
        <begin position="472"/>
        <end position="495"/>
    </location>
</feature>
<dbReference type="SUPFAM" id="SSF50965">
    <property type="entry name" value="Galactose oxidase, central domain"/>
    <property type="match status" value="1"/>
</dbReference>
<keyword evidence="6" id="KW-1185">Reference proteome</keyword>
<dbReference type="InterPro" id="IPR011043">
    <property type="entry name" value="Gal_Oxase/kelch_b-propeller"/>
</dbReference>
<sequence>MFDIPTLALAGPLSAASTRAVRRNVKICAALWVSVAVSQTLPYIPASIFLSPCNGSTPCSDQVAYVFAPADDDSPSVQFLAINVSSTIQATSPPLQTLSQSVPFWDGSGDATTAAFTASVSQDGTILAYAGDCASSNGSSLWTYRPRQSPARWVQHPVVQTGWGAAGPALLGGGLSFAPTLSPDGGSPSSTYVYGGMCPWPNATAPTWQSAATYSNQMRKISGPSEPESAYAVAAVASSGPPVPVAGFTLTPMTPSFSNRSGTVTQQVNYVLLGGHTRHAFVNMSTAAVWSLPEETWSFVSIQAPAAGSSTELAIRDDVAAAIDSRSGHTAVLSEDGASLVVLGGWVGDLTQAASPQLIVLQMGDSFDDWQWSVPRQQPPGPARYGHGAVLLPGNVMMVYGGSEISSTGSSSSSSSSSRRRRAASHASPTFLNLTSMIWTDEYSNPLSSSASKGHHHANSQDDNKHGSQEKIGLGVGLGLGIPLLIAALALVWYCRKRAKNKRVYRDEVVRNLSQDASRFLHGADNDEAMIEQPGSQGFFPWNAHAARAWYMGGHDPYSSGERSLGYETLSAGARLRLLR</sequence>
<name>A0ABR3VIB2_9PEZI</name>
<evidence type="ECO:0000256" key="1">
    <source>
        <dbReference type="ARBA" id="ARBA00022441"/>
    </source>
</evidence>
<feature type="region of interest" description="Disordered" evidence="3">
    <location>
        <begin position="449"/>
        <end position="468"/>
    </location>
</feature>
<comment type="caution">
    <text evidence="5">The sequence shown here is derived from an EMBL/GenBank/DDBJ whole genome shotgun (WGS) entry which is preliminary data.</text>
</comment>
<dbReference type="PANTHER" id="PTHR46093:SF18">
    <property type="entry name" value="FIBRONECTIN TYPE-III DOMAIN-CONTAINING PROTEIN"/>
    <property type="match status" value="1"/>
</dbReference>
<dbReference type="Proteomes" id="UP001586593">
    <property type="component" value="Unassembled WGS sequence"/>
</dbReference>
<keyword evidence="4" id="KW-0472">Membrane</keyword>
<organism evidence="5 6">
    <name type="scientific">Phialemonium thermophilum</name>
    <dbReference type="NCBI Taxonomy" id="223376"/>
    <lineage>
        <taxon>Eukaryota</taxon>
        <taxon>Fungi</taxon>
        <taxon>Dikarya</taxon>
        <taxon>Ascomycota</taxon>
        <taxon>Pezizomycotina</taxon>
        <taxon>Sordariomycetes</taxon>
        <taxon>Sordariomycetidae</taxon>
        <taxon>Cephalothecales</taxon>
        <taxon>Cephalothecaceae</taxon>
        <taxon>Phialemonium</taxon>
    </lineage>
</organism>
<feature type="compositionally biased region" description="Basic and acidic residues" evidence="3">
    <location>
        <begin position="459"/>
        <end position="468"/>
    </location>
</feature>
<dbReference type="EMBL" id="JAZHXJ010002051">
    <property type="protein sequence ID" value="KAL1841604.1"/>
    <property type="molecule type" value="Genomic_DNA"/>
</dbReference>
<gene>
    <name evidence="5" type="ORF">VTK73DRAFT_3437</name>
</gene>
<feature type="region of interest" description="Disordered" evidence="3">
    <location>
        <begin position="406"/>
        <end position="425"/>
    </location>
</feature>
<feature type="compositionally biased region" description="Low complexity" evidence="3">
    <location>
        <begin position="406"/>
        <end position="417"/>
    </location>
</feature>
<keyword evidence="4" id="KW-0812">Transmembrane</keyword>
<keyword evidence="4" id="KW-1133">Transmembrane helix</keyword>
<evidence type="ECO:0000313" key="6">
    <source>
        <dbReference type="Proteomes" id="UP001586593"/>
    </source>
</evidence>
<proteinExistence type="predicted"/>
<protein>
    <submittedName>
        <fullName evidence="5">Uncharacterized protein</fullName>
    </submittedName>
</protein>